<feature type="domain" description="Type 4 fimbrial biogenesis protein PilX N-terminal" evidence="3">
    <location>
        <begin position="30"/>
        <end position="80"/>
    </location>
</feature>
<dbReference type="InterPro" id="IPR025205">
    <property type="entry name" value="PilX/PilW_C"/>
</dbReference>
<organism evidence="4 5">
    <name type="scientific">Rhodanobacter soli</name>
    <dbReference type="NCBI Taxonomy" id="590609"/>
    <lineage>
        <taxon>Bacteria</taxon>
        <taxon>Pseudomonadati</taxon>
        <taxon>Pseudomonadota</taxon>
        <taxon>Gammaproteobacteria</taxon>
        <taxon>Lysobacterales</taxon>
        <taxon>Rhodanobacteraceae</taxon>
        <taxon>Rhodanobacter</taxon>
    </lineage>
</organism>
<dbReference type="RefSeq" id="WP_354547023.1">
    <property type="nucleotide sequence ID" value="NZ_JBEPSD010000001.1"/>
</dbReference>
<keyword evidence="1" id="KW-1133">Transmembrane helix</keyword>
<keyword evidence="1" id="KW-0472">Membrane</keyword>
<keyword evidence="5" id="KW-1185">Reference proteome</keyword>
<dbReference type="InterPro" id="IPR025746">
    <property type="entry name" value="PilX_N_dom"/>
</dbReference>
<evidence type="ECO:0000313" key="4">
    <source>
        <dbReference type="EMBL" id="MET4568183.1"/>
    </source>
</evidence>
<dbReference type="EMBL" id="JBEPSD010000001">
    <property type="protein sequence ID" value="MET4568183.1"/>
    <property type="molecule type" value="Genomic_DNA"/>
</dbReference>
<evidence type="ECO:0000313" key="5">
    <source>
        <dbReference type="Proteomes" id="UP001549251"/>
    </source>
</evidence>
<gene>
    <name evidence="4" type="ORF">ABIE04_000510</name>
</gene>
<comment type="caution">
    <text evidence="4">The sequence shown here is derived from an EMBL/GenBank/DDBJ whole genome shotgun (WGS) entry which is preliminary data.</text>
</comment>
<name>A0ABV2PT25_9GAMM</name>
<feature type="transmembrane region" description="Helical" evidence="1">
    <location>
        <begin position="31"/>
        <end position="52"/>
    </location>
</feature>
<sequence>MNRVPAPSSMFATQPCCRGGFSPSRRADQRGAALVVALILLVVITLVGLAAVRGTVMQQKMANNLYDRQVAFQNAEAAMRAAAALVPTNPGIIARNCQAASVVCLGNPFTDPQFPTGKIQTVAAGTAAGQFTVGSVAAGQPQYVVENMGNWVDTTSSTGFNQSANSQNYGAQGTSTTAVYYRITARSGDPAVVGDRAVVMLQATIKQR</sequence>
<feature type="domain" description="PilX/PilW C-terminal" evidence="2">
    <location>
        <begin position="122"/>
        <end position="206"/>
    </location>
</feature>
<dbReference type="Pfam" id="PF14341">
    <property type="entry name" value="PilX_N"/>
    <property type="match status" value="1"/>
</dbReference>
<evidence type="ECO:0000259" key="2">
    <source>
        <dbReference type="Pfam" id="PF13681"/>
    </source>
</evidence>
<evidence type="ECO:0000256" key="1">
    <source>
        <dbReference type="SAM" id="Phobius"/>
    </source>
</evidence>
<proteinExistence type="predicted"/>
<evidence type="ECO:0000259" key="3">
    <source>
        <dbReference type="Pfam" id="PF14341"/>
    </source>
</evidence>
<keyword evidence="1" id="KW-0812">Transmembrane</keyword>
<reference evidence="4 5" key="1">
    <citation type="submission" date="2024-06" db="EMBL/GenBank/DDBJ databases">
        <title>Sorghum-associated microbial communities from plants grown in Nebraska, USA.</title>
        <authorList>
            <person name="Schachtman D."/>
        </authorList>
    </citation>
    <scope>NUCLEOTIDE SEQUENCE [LARGE SCALE GENOMIC DNA]</scope>
    <source>
        <strain evidence="4 5">1757</strain>
    </source>
</reference>
<dbReference type="Pfam" id="PF13681">
    <property type="entry name" value="PilX"/>
    <property type="match status" value="1"/>
</dbReference>
<dbReference type="Proteomes" id="UP001549251">
    <property type="component" value="Unassembled WGS sequence"/>
</dbReference>
<accession>A0ABV2PT25</accession>
<protein>
    <submittedName>
        <fullName evidence="4">Type IV pilus assembly protein PilX</fullName>
    </submittedName>
</protein>